<dbReference type="EMBL" id="BSXT01001415">
    <property type="protein sequence ID" value="GMF42251.1"/>
    <property type="molecule type" value="Genomic_DNA"/>
</dbReference>
<name>A0A9W7CTU5_9STRA</name>
<feature type="compositionally biased region" description="Basic and acidic residues" evidence="3">
    <location>
        <begin position="325"/>
        <end position="337"/>
    </location>
</feature>
<accession>A0A9W7CTU5</accession>
<evidence type="ECO:0000259" key="5">
    <source>
        <dbReference type="PROSITE" id="PS50994"/>
    </source>
</evidence>
<dbReference type="PROSITE" id="PS50994">
    <property type="entry name" value="INTEGRASE"/>
    <property type="match status" value="1"/>
</dbReference>
<dbReference type="PANTHER" id="PTHR37984">
    <property type="entry name" value="PROTEIN CBG26694"/>
    <property type="match status" value="1"/>
</dbReference>
<dbReference type="PROSITE" id="PS50013">
    <property type="entry name" value="CHROMO_2"/>
    <property type="match status" value="1"/>
</dbReference>
<dbReference type="Proteomes" id="UP001165121">
    <property type="component" value="Unassembled WGS sequence"/>
</dbReference>
<dbReference type="InterPro" id="IPR023779">
    <property type="entry name" value="Chromodomain_CS"/>
</dbReference>
<sequence>MVRLAAVRKSVTAPQAAQLFVDNVFRHHGLPEAFVSDRDPRFVSHFWQHLFRLLGTRLDMSTADHPQTDGQTERVNRVLEDTLRSVCAAEPTLWSTLLPQVEFALNNAVHSSAGFTPFYVNGLRHPRTPLTLPPASNLGGGEANAEDSRGLKGLRTSVKRNLLSFIETGEAVRQRVRDTMAAAQARQKENSDRHGRANTQEFQAGEQVLLNAKKLPIAAVSAVGSTKLRPRFIGPFTVIGVHGHAYTLDLPSAMATHPMFYVGLLKPYHPAAAIDPSGAAPPSIDEGHSPSLPATPLSPGPGLGQIAQHGPLGGVRRGSPRYRHASRESGSSRDARTKNVAPPRRSPRIATAGNSADPVLDQGGQPAQATPAHGAAGDASPRELLDQPQRGTRQSEDAHAASPSPPAGHPDVADCFPRPTAGHPDSRSLRQAGHHHAVPASDAECRDQPLHRAPPPLPGTGGVPYFHVEKILRRGERVGYYQYLVKWRGYPDSDSSWEPESRLEEDCADLVAAFKQAHGVGRR</sequence>
<dbReference type="CDD" id="cd00024">
    <property type="entry name" value="CD_CSD"/>
    <property type="match status" value="1"/>
</dbReference>
<dbReference type="Gene3D" id="3.30.420.10">
    <property type="entry name" value="Ribonuclease H-like superfamily/Ribonuclease H"/>
    <property type="match status" value="1"/>
</dbReference>
<dbReference type="InterPro" id="IPR050951">
    <property type="entry name" value="Retrovirus_Pol_polyprotein"/>
</dbReference>
<evidence type="ECO:0000256" key="3">
    <source>
        <dbReference type="SAM" id="MobiDB-lite"/>
    </source>
</evidence>
<dbReference type="InterPro" id="IPR036397">
    <property type="entry name" value="RNaseH_sf"/>
</dbReference>
<feature type="domain" description="Chromo" evidence="4">
    <location>
        <begin position="466"/>
        <end position="523"/>
    </location>
</feature>
<dbReference type="InterPro" id="IPR000953">
    <property type="entry name" value="Chromo/chromo_shadow_dom"/>
</dbReference>
<dbReference type="InterPro" id="IPR016197">
    <property type="entry name" value="Chromo-like_dom_sf"/>
</dbReference>
<evidence type="ECO:0000313" key="6">
    <source>
        <dbReference type="EMBL" id="GMF42251.1"/>
    </source>
</evidence>
<evidence type="ECO:0000259" key="4">
    <source>
        <dbReference type="PROSITE" id="PS50013"/>
    </source>
</evidence>
<dbReference type="InterPro" id="IPR023780">
    <property type="entry name" value="Chromo_domain"/>
</dbReference>
<keyword evidence="2" id="KW-0539">Nucleus</keyword>
<dbReference type="InterPro" id="IPR056924">
    <property type="entry name" value="SH3_Tf2-1"/>
</dbReference>
<dbReference type="PROSITE" id="PS00598">
    <property type="entry name" value="CHROMO_1"/>
    <property type="match status" value="1"/>
</dbReference>
<dbReference type="OrthoDB" id="1404009at2759"/>
<dbReference type="GO" id="GO:0005634">
    <property type="term" value="C:nucleus"/>
    <property type="evidence" value="ECO:0007669"/>
    <property type="project" value="UniProtKB-SubCell"/>
</dbReference>
<dbReference type="InterPro" id="IPR012337">
    <property type="entry name" value="RNaseH-like_sf"/>
</dbReference>
<feature type="region of interest" description="Disordered" evidence="3">
    <location>
        <begin position="276"/>
        <end position="460"/>
    </location>
</feature>
<dbReference type="Pfam" id="PF24626">
    <property type="entry name" value="SH3_Tf2-1"/>
    <property type="match status" value="1"/>
</dbReference>
<evidence type="ECO:0000256" key="1">
    <source>
        <dbReference type="ARBA" id="ARBA00004123"/>
    </source>
</evidence>
<proteinExistence type="predicted"/>
<reference evidence="6" key="1">
    <citation type="submission" date="2023-04" db="EMBL/GenBank/DDBJ databases">
        <title>Phytophthora fragariaefolia NBRC 109709.</title>
        <authorList>
            <person name="Ichikawa N."/>
            <person name="Sato H."/>
            <person name="Tonouchi N."/>
        </authorList>
    </citation>
    <scope>NUCLEOTIDE SEQUENCE</scope>
    <source>
        <strain evidence="6">NBRC 109709</strain>
    </source>
</reference>
<dbReference type="PANTHER" id="PTHR37984:SF5">
    <property type="entry name" value="PROTEIN NYNRIN-LIKE"/>
    <property type="match status" value="1"/>
</dbReference>
<comment type="caution">
    <text evidence="6">The sequence shown here is derived from an EMBL/GenBank/DDBJ whole genome shotgun (WGS) entry which is preliminary data.</text>
</comment>
<dbReference type="GO" id="GO:0003676">
    <property type="term" value="F:nucleic acid binding"/>
    <property type="evidence" value="ECO:0007669"/>
    <property type="project" value="InterPro"/>
</dbReference>
<dbReference type="GO" id="GO:0015074">
    <property type="term" value="P:DNA integration"/>
    <property type="evidence" value="ECO:0007669"/>
    <property type="project" value="InterPro"/>
</dbReference>
<dbReference type="SMART" id="SM00298">
    <property type="entry name" value="CHROMO"/>
    <property type="match status" value="1"/>
</dbReference>
<dbReference type="Gene3D" id="2.40.50.40">
    <property type="match status" value="1"/>
</dbReference>
<evidence type="ECO:0000313" key="7">
    <source>
        <dbReference type="Proteomes" id="UP001165121"/>
    </source>
</evidence>
<dbReference type="InterPro" id="IPR001584">
    <property type="entry name" value="Integrase_cat-core"/>
</dbReference>
<dbReference type="SUPFAM" id="SSF53098">
    <property type="entry name" value="Ribonuclease H-like"/>
    <property type="match status" value="1"/>
</dbReference>
<organism evidence="6 7">
    <name type="scientific">Phytophthora fragariaefolia</name>
    <dbReference type="NCBI Taxonomy" id="1490495"/>
    <lineage>
        <taxon>Eukaryota</taxon>
        <taxon>Sar</taxon>
        <taxon>Stramenopiles</taxon>
        <taxon>Oomycota</taxon>
        <taxon>Peronosporomycetes</taxon>
        <taxon>Peronosporales</taxon>
        <taxon>Peronosporaceae</taxon>
        <taxon>Phytophthora</taxon>
    </lineage>
</organism>
<evidence type="ECO:0000256" key="2">
    <source>
        <dbReference type="ARBA" id="ARBA00023242"/>
    </source>
</evidence>
<feature type="domain" description="Integrase catalytic" evidence="5">
    <location>
        <begin position="1"/>
        <end position="125"/>
    </location>
</feature>
<dbReference type="AlphaFoldDB" id="A0A9W7CTU5"/>
<comment type="subcellular location">
    <subcellularLocation>
        <location evidence="1">Nucleus</location>
    </subcellularLocation>
</comment>
<gene>
    <name evidence="6" type="ORF">Pfra01_001374100</name>
</gene>
<dbReference type="Pfam" id="PF00385">
    <property type="entry name" value="Chromo"/>
    <property type="match status" value="1"/>
</dbReference>
<keyword evidence="7" id="KW-1185">Reference proteome</keyword>
<protein>
    <submittedName>
        <fullName evidence="6">Unnamed protein product</fullName>
    </submittedName>
</protein>
<dbReference type="SUPFAM" id="SSF54160">
    <property type="entry name" value="Chromo domain-like"/>
    <property type="match status" value="1"/>
</dbReference>